<dbReference type="Gene3D" id="3.40.50.720">
    <property type="entry name" value="NAD(P)-binding Rossmann-like Domain"/>
    <property type="match status" value="1"/>
</dbReference>
<keyword evidence="9" id="KW-1185">Reference proteome</keyword>
<dbReference type="GO" id="GO:0016798">
    <property type="term" value="F:hydrolase activity, acting on glycosyl bonds"/>
    <property type="evidence" value="ECO:0007669"/>
    <property type="project" value="UniProtKB-KW"/>
</dbReference>
<dbReference type="InterPro" id="IPR000683">
    <property type="entry name" value="Gfo/Idh/MocA-like_OxRdtase_N"/>
</dbReference>
<dbReference type="GO" id="GO:0000166">
    <property type="term" value="F:nucleotide binding"/>
    <property type="evidence" value="ECO:0007669"/>
    <property type="project" value="InterPro"/>
</dbReference>
<evidence type="ECO:0000313" key="9">
    <source>
        <dbReference type="Proteomes" id="UP000198427"/>
    </source>
</evidence>
<keyword evidence="5" id="KW-0326">Glycosidase</keyword>
<comment type="cofactor">
    <cofactor evidence="1">
        <name>NAD(+)</name>
        <dbReference type="ChEBI" id="CHEBI:57540"/>
    </cofactor>
</comment>
<evidence type="ECO:0000313" key="8">
    <source>
        <dbReference type="EMBL" id="SNR96251.1"/>
    </source>
</evidence>
<organism evidence="8 9">
    <name type="scientific">Prevotella jejuni</name>
    <dbReference type="NCBI Taxonomy" id="1177574"/>
    <lineage>
        <taxon>Bacteria</taxon>
        <taxon>Pseudomonadati</taxon>
        <taxon>Bacteroidota</taxon>
        <taxon>Bacteroidia</taxon>
        <taxon>Bacteroidales</taxon>
        <taxon>Prevotellaceae</taxon>
        <taxon>Prevotella</taxon>
    </lineage>
</organism>
<protein>
    <submittedName>
        <fullName evidence="8">Predicted dehydrogenase</fullName>
    </submittedName>
</protein>
<dbReference type="PANTHER" id="PTHR43818:SF1">
    <property type="entry name" value="GLYCOSYL HYDROLASE FAMILY 109 PROTEIN"/>
    <property type="match status" value="1"/>
</dbReference>
<dbReference type="Proteomes" id="UP000198427">
    <property type="component" value="Unassembled WGS sequence"/>
</dbReference>
<dbReference type="SUPFAM" id="SSF55347">
    <property type="entry name" value="Glyceraldehyde-3-phosphate dehydrogenase-like, C-terminal domain"/>
    <property type="match status" value="1"/>
</dbReference>
<dbReference type="KEGG" id="pje:CRM71_09605"/>
<dbReference type="Gene3D" id="3.30.360.10">
    <property type="entry name" value="Dihydrodipicolinate Reductase, domain 2"/>
    <property type="match status" value="1"/>
</dbReference>
<accession>A0A2K9HLG3</accession>
<dbReference type="Pfam" id="PF21252">
    <property type="entry name" value="Glyco_hydro_109_C"/>
    <property type="match status" value="1"/>
</dbReference>
<dbReference type="AlphaFoldDB" id="A0A2K9HLG3"/>
<evidence type="ECO:0000256" key="4">
    <source>
        <dbReference type="ARBA" id="ARBA00023027"/>
    </source>
</evidence>
<dbReference type="EMBL" id="FZNZ01000023">
    <property type="protein sequence ID" value="SNR96251.1"/>
    <property type="molecule type" value="Genomic_DNA"/>
</dbReference>
<evidence type="ECO:0000256" key="3">
    <source>
        <dbReference type="ARBA" id="ARBA00022801"/>
    </source>
</evidence>
<comment type="similarity">
    <text evidence="2">Belongs to the Gfo/Idh/MocA family. Glycosyl hydrolase 109 subfamily.</text>
</comment>
<dbReference type="GeneID" id="94029640"/>
<dbReference type="InterPro" id="IPR049303">
    <property type="entry name" value="Glyco_hydro_109_C"/>
</dbReference>
<proteinExistence type="inferred from homology"/>
<evidence type="ECO:0000256" key="1">
    <source>
        <dbReference type="ARBA" id="ARBA00001911"/>
    </source>
</evidence>
<keyword evidence="3" id="KW-0378">Hydrolase</keyword>
<feature type="domain" description="Gfo/Idh/MocA-like oxidoreductase N-terminal" evidence="6">
    <location>
        <begin position="62"/>
        <end position="186"/>
    </location>
</feature>
<evidence type="ECO:0000259" key="6">
    <source>
        <dbReference type="Pfam" id="PF01408"/>
    </source>
</evidence>
<dbReference type="RefSeq" id="WP_089366671.1">
    <property type="nucleotide sequence ID" value="NZ_CP023864.1"/>
</dbReference>
<evidence type="ECO:0000256" key="5">
    <source>
        <dbReference type="ARBA" id="ARBA00023295"/>
    </source>
</evidence>
<keyword evidence="4" id="KW-0520">NAD</keyword>
<dbReference type="InterPro" id="IPR050463">
    <property type="entry name" value="Gfo/Idh/MocA_oxidrdct_glycsds"/>
</dbReference>
<dbReference type="PANTHER" id="PTHR43818">
    <property type="entry name" value="BCDNA.GH03377"/>
    <property type="match status" value="1"/>
</dbReference>
<gene>
    <name evidence="8" type="ORF">SAMN06265364_12332</name>
</gene>
<dbReference type="InterPro" id="IPR036291">
    <property type="entry name" value="NAD(P)-bd_dom_sf"/>
</dbReference>
<feature type="domain" description="Glycosyl hydrolase 109 C-terminal" evidence="7">
    <location>
        <begin position="199"/>
        <end position="349"/>
    </location>
</feature>
<dbReference type="SUPFAM" id="SSF51735">
    <property type="entry name" value="NAD(P)-binding Rossmann-fold domains"/>
    <property type="match status" value="1"/>
</dbReference>
<comment type="caution">
    <text evidence="8">The sequence shown here is derived from an EMBL/GenBank/DDBJ whole genome shotgun (WGS) entry which is preliminary data.</text>
</comment>
<dbReference type="OrthoDB" id="9771072at2"/>
<name>A0A2K9HLG3_9BACT</name>
<evidence type="ECO:0000259" key="7">
    <source>
        <dbReference type="Pfam" id="PF21252"/>
    </source>
</evidence>
<dbReference type="Pfam" id="PF01408">
    <property type="entry name" value="GFO_IDH_MocA"/>
    <property type="match status" value="1"/>
</dbReference>
<sequence>MSIKRTLAAAFILGSLLLPSTVSAQFNWPYKVVNGKAVTEVPERPAGQESALNLATPKMKVVRVAFVGLGMRGHDAVERWTHIPGIQVMALCDYERDRAERCQEYLRKASMPAADIYSGEDGYKALCKRKDIDLVYIAPDWKHHFLVAKEAMNNGKHVAVEVPAAMNLHEIWELINLSEKKRLHCMMLENCCYDFFELNSLNMAQKNVFGEVLYVQGAYRHELSKFWDAYWKKDAQDKLGWRLDYNQKFRGDIYATHGLGPIAQVLNIHRGDKMKTLVAMDTKSVNGKKQVEKMTGEPCNEFRNGDQTTTLISTENGKVIEIHHNVMTPQPYNRMYQLTGTKGFANKYPFEGYALSADELKSSGITPSSDNLSGHSYLSKADTEALIKKYESPIVAKYEKQAKEVGGHGGMDFIMDSRLVYCLQNGLPLDIDVYDLAEWCCLAELGSISMDNGNLPVEVPDFTRGQWNKVKGFHHAYASEADETQAAADAMAFTTKLKETGKKYWEKADKAAKKK</sequence>
<evidence type="ECO:0000256" key="2">
    <source>
        <dbReference type="ARBA" id="ARBA00009329"/>
    </source>
</evidence>
<reference evidence="8 9" key="1">
    <citation type="submission" date="2017-06" db="EMBL/GenBank/DDBJ databases">
        <authorList>
            <person name="Varghese N."/>
            <person name="Submissions S."/>
        </authorList>
    </citation>
    <scope>NUCLEOTIDE SEQUENCE [LARGE SCALE GENOMIC DNA]</scope>
    <source>
        <strain evidence="8 9">DSM 26989</strain>
    </source>
</reference>